<accession>A0A7R9P5T6</accession>
<proteinExistence type="predicted"/>
<feature type="region of interest" description="Disordered" evidence="1">
    <location>
        <begin position="220"/>
        <end position="239"/>
    </location>
</feature>
<reference evidence="3" key="1">
    <citation type="submission" date="2020-11" db="EMBL/GenBank/DDBJ databases">
        <authorList>
            <person name="Tran Van P."/>
        </authorList>
    </citation>
    <scope>NUCLEOTIDE SEQUENCE</scope>
</reference>
<name>A0A7R9P5T6_TIMCA</name>
<keyword evidence="2" id="KW-0472">Membrane</keyword>
<evidence type="ECO:0000313" key="3">
    <source>
        <dbReference type="EMBL" id="CAD7571108.1"/>
    </source>
</evidence>
<sequence>MQAQCYSGLDTTNIVCSQGSASGVPTLNLYLFLQVSPTLDPTRYLSLQVSPTLDPVSLPPSVTHSRPLDRYLSLRVSLTLDPVSLPSSVTHSRPLDRYLSLQVFPTLDPVSFLPSVLHSRPGISPSKRPPLWTRLSTTIEQDKDRDGLSEKENLFQGDRKGRLFIQNFPGNLQPLCKQGHLSFVFCVPYEDFVNLDENLVVCGELRDAEFLADVMNNTKYDSESSDEEGQTELPEKPIPTSTEAMDHIEVLRLFVEGQHNESPSILQQRSPAVSFTAGDTLHVLAKRLAQDGCHVVCLEGVSCNMLLQPDLFSLLVLFLCVGVVKEVIVGSIAGAAAWRKKKHVKCRNIIRRVCDYHHNNGISDNH</sequence>
<keyword evidence="2" id="KW-1133">Transmembrane helix</keyword>
<protein>
    <submittedName>
        <fullName evidence="3">(California timema) hypothetical protein</fullName>
    </submittedName>
</protein>
<gene>
    <name evidence="3" type="ORF">TCMB3V08_LOCUS3793</name>
</gene>
<organism evidence="3">
    <name type="scientific">Timema californicum</name>
    <name type="common">California timema</name>
    <name type="synonym">Walking stick</name>
    <dbReference type="NCBI Taxonomy" id="61474"/>
    <lineage>
        <taxon>Eukaryota</taxon>
        <taxon>Metazoa</taxon>
        <taxon>Ecdysozoa</taxon>
        <taxon>Arthropoda</taxon>
        <taxon>Hexapoda</taxon>
        <taxon>Insecta</taxon>
        <taxon>Pterygota</taxon>
        <taxon>Neoptera</taxon>
        <taxon>Polyneoptera</taxon>
        <taxon>Phasmatodea</taxon>
        <taxon>Timematodea</taxon>
        <taxon>Timematoidea</taxon>
        <taxon>Timematidae</taxon>
        <taxon>Timema</taxon>
    </lineage>
</organism>
<dbReference type="AlphaFoldDB" id="A0A7R9P5T6"/>
<feature type="transmembrane region" description="Helical" evidence="2">
    <location>
        <begin position="311"/>
        <end position="338"/>
    </location>
</feature>
<keyword evidence="2" id="KW-0812">Transmembrane</keyword>
<evidence type="ECO:0000256" key="1">
    <source>
        <dbReference type="SAM" id="MobiDB-lite"/>
    </source>
</evidence>
<dbReference type="EMBL" id="OE180344">
    <property type="protein sequence ID" value="CAD7571108.1"/>
    <property type="molecule type" value="Genomic_DNA"/>
</dbReference>
<evidence type="ECO:0000256" key="2">
    <source>
        <dbReference type="SAM" id="Phobius"/>
    </source>
</evidence>